<evidence type="ECO:0008006" key="4">
    <source>
        <dbReference type="Google" id="ProtNLM"/>
    </source>
</evidence>
<sequence>MLSVSAQVKAIKSSVQLKPLGDSTPSGYGLLWMFLDIVGLCLLRQHQGCILCLFKLVFVVLLVLTQVFFMYCCVTFSMAGVPVMPQISNVSVGLISMALWFSVSRKKIRLDSLIFQIHSLEEVGKREILSLTFAINACFAVTAFIKVVCTIGYICNMTDKMETDYATAIITTKDRNVEMFIRIILSWLAGVVIIFMPVLVTVLCSSLYFRCSQLLDDFYTDIHQPDGRAGLIRLSQRHRRLFRLTRSVERRLSPVAFMLFGSQVLNMFVGLSAFATHFFPPATMWQCVPSLTIVPATVLALTLSASRISSKARDIRASLQSVRHVLVSKQKVEWESVALVESMLETSFPTMTACRVVELQPKLILSVFGSLFTYGFLIINMK</sequence>
<dbReference type="GO" id="GO:0008527">
    <property type="term" value="F:taste receptor activity"/>
    <property type="evidence" value="ECO:0007669"/>
    <property type="project" value="InterPro"/>
</dbReference>
<feature type="transmembrane region" description="Helical" evidence="1">
    <location>
        <begin position="83"/>
        <end position="103"/>
    </location>
</feature>
<feature type="transmembrane region" description="Helical" evidence="1">
    <location>
        <begin position="363"/>
        <end position="381"/>
    </location>
</feature>
<organism evidence="2 3">
    <name type="scientific">Oedothorax gibbosus</name>
    <dbReference type="NCBI Taxonomy" id="931172"/>
    <lineage>
        <taxon>Eukaryota</taxon>
        <taxon>Metazoa</taxon>
        <taxon>Ecdysozoa</taxon>
        <taxon>Arthropoda</taxon>
        <taxon>Chelicerata</taxon>
        <taxon>Arachnida</taxon>
        <taxon>Araneae</taxon>
        <taxon>Araneomorphae</taxon>
        <taxon>Entelegynae</taxon>
        <taxon>Araneoidea</taxon>
        <taxon>Linyphiidae</taxon>
        <taxon>Erigoninae</taxon>
        <taxon>Oedothorax</taxon>
    </lineage>
</organism>
<dbReference type="Pfam" id="PF06151">
    <property type="entry name" value="Trehalose_recp"/>
    <property type="match status" value="1"/>
</dbReference>
<keyword evidence="3" id="KW-1185">Reference proteome</keyword>
<dbReference type="Proteomes" id="UP000827092">
    <property type="component" value="Unassembled WGS sequence"/>
</dbReference>
<feature type="transmembrane region" description="Helical" evidence="1">
    <location>
        <begin position="128"/>
        <end position="154"/>
    </location>
</feature>
<feature type="transmembrane region" description="Helical" evidence="1">
    <location>
        <begin position="282"/>
        <end position="303"/>
    </location>
</feature>
<proteinExistence type="predicted"/>
<keyword evidence="1" id="KW-1133">Transmembrane helix</keyword>
<feature type="transmembrane region" description="Helical" evidence="1">
    <location>
        <begin position="50"/>
        <end position="71"/>
    </location>
</feature>
<reference evidence="2 3" key="1">
    <citation type="journal article" date="2022" name="Nat. Ecol. Evol.">
        <title>A masculinizing supergene underlies an exaggerated male reproductive morph in a spider.</title>
        <authorList>
            <person name="Hendrickx F."/>
            <person name="De Corte Z."/>
            <person name="Sonet G."/>
            <person name="Van Belleghem S.M."/>
            <person name="Kostlbacher S."/>
            <person name="Vangestel C."/>
        </authorList>
    </citation>
    <scope>NUCLEOTIDE SEQUENCE [LARGE SCALE GENOMIC DNA]</scope>
    <source>
        <strain evidence="2">W744_W776</strain>
    </source>
</reference>
<feature type="transmembrane region" description="Helical" evidence="1">
    <location>
        <begin position="255"/>
        <end position="276"/>
    </location>
</feature>
<comment type="caution">
    <text evidence="2">The sequence shown here is derived from an EMBL/GenBank/DDBJ whole genome shotgun (WGS) entry which is preliminary data.</text>
</comment>
<dbReference type="GO" id="GO:0016020">
    <property type="term" value="C:membrane"/>
    <property type="evidence" value="ECO:0007669"/>
    <property type="project" value="InterPro"/>
</dbReference>
<accession>A0AAV6UHW9</accession>
<keyword evidence="1" id="KW-0472">Membrane</keyword>
<gene>
    <name evidence="2" type="ORF">JTE90_013039</name>
</gene>
<dbReference type="InterPro" id="IPR009318">
    <property type="entry name" value="Gustatory_rcpt"/>
</dbReference>
<dbReference type="EMBL" id="JAFNEN010000420">
    <property type="protein sequence ID" value="KAG8183348.1"/>
    <property type="molecule type" value="Genomic_DNA"/>
</dbReference>
<evidence type="ECO:0000313" key="3">
    <source>
        <dbReference type="Proteomes" id="UP000827092"/>
    </source>
</evidence>
<feature type="transmembrane region" description="Helical" evidence="1">
    <location>
        <begin position="26"/>
        <end position="43"/>
    </location>
</feature>
<keyword evidence="1" id="KW-0812">Transmembrane</keyword>
<evidence type="ECO:0000313" key="2">
    <source>
        <dbReference type="EMBL" id="KAG8183348.1"/>
    </source>
</evidence>
<evidence type="ECO:0000256" key="1">
    <source>
        <dbReference type="SAM" id="Phobius"/>
    </source>
</evidence>
<protein>
    <recommendedName>
        <fullName evidence="4">Gustatory receptor</fullName>
    </recommendedName>
</protein>
<feature type="transmembrane region" description="Helical" evidence="1">
    <location>
        <begin position="184"/>
        <end position="209"/>
    </location>
</feature>
<dbReference type="AlphaFoldDB" id="A0AAV6UHW9"/>
<name>A0AAV6UHW9_9ARAC</name>